<accession>A0ABV9HUM9</accession>
<organism evidence="2 3">
    <name type="scientific">Dokdonia ponticola</name>
    <dbReference type="NCBI Taxonomy" id="2041041"/>
    <lineage>
        <taxon>Bacteria</taxon>
        <taxon>Pseudomonadati</taxon>
        <taxon>Bacteroidota</taxon>
        <taxon>Flavobacteriia</taxon>
        <taxon>Flavobacteriales</taxon>
        <taxon>Flavobacteriaceae</taxon>
        <taxon>Dokdonia</taxon>
    </lineage>
</organism>
<comment type="caution">
    <text evidence="2">The sequence shown here is derived from an EMBL/GenBank/DDBJ whole genome shotgun (WGS) entry which is preliminary data.</text>
</comment>
<dbReference type="RefSeq" id="WP_379976938.1">
    <property type="nucleotide sequence ID" value="NZ_JBHSFV010000001.1"/>
</dbReference>
<evidence type="ECO:0000256" key="1">
    <source>
        <dbReference type="SAM" id="Phobius"/>
    </source>
</evidence>
<evidence type="ECO:0000313" key="2">
    <source>
        <dbReference type="EMBL" id="MFC4632735.1"/>
    </source>
</evidence>
<reference evidence="3" key="1">
    <citation type="journal article" date="2019" name="Int. J. Syst. Evol. Microbiol.">
        <title>The Global Catalogue of Microorganisms (GCM) 10K type strain sequencing project: providing services to taxonomists for standard genome sequencing and annotation.</title>
        <authorList>
            <consortium name="The Broad Institute Genomics Platform"/>
            <consortium name="The Broad Institute Genome Sequencing Center for Infectious Disease"/>
            <person name="Wu L."/>
            <person name="Ma J."/>
        </authorList>
    </citation>
    <scope>NUCLEOTIDE SEQUENCE [LARGE SCALE GENOMIC DNA]</scope>
    <source>
        <strain evidence="3">YJ-61-S</strain>
    </source>
</reference>
<proteinExistence type="predicted"/>
<sequence>MLKGTKLYGILRFKCPKCQEGDFFKGHPYKLGTMGVVHKRCKACDQKFELETGFYQGSYYVSYGLGVALFIAVVILNYLFRETITPTSLMISFILALIFLLPLLYSLSKIIWATMFIKYDKDAIINHQIRLDNDSRTQK</sequence>
<gene>
    <name evidence="2" type="ORF">ACFO3O_02390</name>
</gene>
<keyword evidence="1" id="KW-0472">Membrane</keyword>
<feature type="transmembrane region" description="Helical" evidence="1">
    <location>
        <begin position="87"/>
        <end position="105"/>
    </location>
</feature>
<name>A0ABV9HUM9_9FLAO</name>
<keyword evidence="1" id="KW-1133">Transmembrane helix</keyword>
<dbReference type="EMBL" id="JBHSFV010000001">
    <property type="protein sequence ID" value="MFC4632735.1"/>
    <property type="molecule type" value="Genomic_DNA"/>
</dbReference>
<protein>
    <submittedName>
        <fullName evidence="2">DUF983 domain-containing protein</fullName>
    </submittedName>
</protein>
<feature type="transmembrane region" description="Helical" evidence="1">
    <location>
        <begin position="60"/>
        <end position="80"/>
    </location>
</feature>
<evidence type="ECO:0000313" key="3">
    <source>
        <dbReference type="Proteomes" id="UP001596043"/>
    </source>
</evidence>
<keyword evidence="1" id="KW-0812">Transmembrane</keyword>
<keyword evidence="3" id="KW-1185">Reference proteome</keyword>
<dbReference type="Proteomes" id="UP001596043">
    <property type="component" value="Unassembled WGS sequence"/>
</dbReference>